<proteinExistence type="predicted"/>
<reference evidence="2" key="1">
    <citation type="submission" date="2023-04" db="EMBL/GenBank/DDBJ databases">
        <title>Phytophthora fragariaefolia NBRC 109709.</title>
        <authorList>
            <person name="Ichikawa N."/>
            <person name="Sato H."/>
            <person name="Tonouchi N."/>
        </authorList>
    </citation>
    <scope>NUCLEOTIDE SEQUENCE</scope>
    <source>
        <strain evidence="2">NBRC 109709</strain>
    </source>
</reference>
<evidence type="ECO:0000313" key="3">
    <source>
        <dbReference type="Proteomes" id="UP001165121"/>
    </source>
</evidence>
<dbReference type="AlphaFoldDB" id="A0A9W7D5L7"/>
<feature type="domain" description="PiggyBac transposable element-derived protein" evidence="1">
    <location>
        <begin position="92"/>
        <end position="217"/>
    </location>
</feature>
<gene>
    <name evidence="2" type="ORF">Pfra01_002538600</name>
</gene>
<dbReference type="InterPro" id="IPR029526">
    <property type="entry name" value="PGBD"/>
</dbReference>
<accession>A0A9W7D5L7</accession>
<dbReference type="EMBL" id="BSXT01004761">
    <property type="protein sequence ID" value="GMF58866.1"/>
    <property type="molecule type" value="Genomic_DNA"/>
</dbReference>
<dbReference type="Proteomes" id="UP001165121">
    <property type="component" value="Unassembled WGS sequence"/>
</dbReference>
<evidence type="ECO:0000313" key="2">
    <source>
        <dbReference type="EMBL" id="GMF58866.1"/>
    </source>
</evidence>
<dbReference type="Pfam" id="PF13843">
    <property type="entry name" value="DDE_Tnp_1_7"/>
    <property type="match status" value="1"/>
</dbReference>
<evidence type="ECO:0000259" key="1">
    <source>
        <dbReference type="Pfam" id="PF13843"/>
    </source>
</evidence>
<comment type="caution">
    <text evidence="2">The sequence shown here is derived from an EMBL/GenBank/DDBJ whole genome shotgun (WGS) entry which is preliminary data.</text>
</comment>
<sequence length="220" mass="25235">MVPKIPNIPALTDEFEEMDERGYREWFAFRERKELHRALCPGEVEEIASMTFSPTASLGQPSGLFTHPDGFSTTRLRQESRGLFGHLATSSFFAFIPLSFWGQVVVFTNDYADASGSPSSTPVSLEELMKFLGIIWYMTLFDKGEMRNYWVDDEEANIFSGARTTSLESIMTWRRFLYIRKNLSFCSKVSTSDINRDRAVRIRPLISILKSRCMRHAEVG</sequence>
<keyword evidence="3" id="KW-1185">Reference proteome</keyword>
<dbReference type="OrthoDB" id="108269at2759"/>
<name>A0A9W7D5L7_9STRA</name>
<organism evidence="2 3">
    <name type="scientific">Phytophthora fragariaefolia</name>
    <dbReference type="NCBI Taxonomy" id="1490495"/>
    <lineage>
        <taxon>Eukaryota</taxon>
        <taxon>Sar</taxon>
        <taxon>Stramenopiles</taxon>
        <taxon>Oomycota</taxon>
        <taxon>Peronosporomycetes</taxon>
        <taxon>Peronosporales</taxon>
        <taxon>Peronosporaceae</taxon>
        <taxon>Phytophthora</taxon>
    </lineage>
</organism>
<protein>
    <submittedName>
        <fullName evidence="2">Unnamed protein product</fullName>
    </submittedName>
</protein>
<dbReference type="PANTHER" id="PTHR46599:SF3">
    <property type="entry name" value="PIGGYBAC TRANSPOSABLE ELEMENT-DERIVED PROTEIN 4"/>
    <property type="match status" value="1"/>
</dbReference>
<dbReference type="PANTHER" id="PTHR46599">
    <property type="entry name" value="PIGGYBAC TRANSPOSABLE ELEMENT-DERIVED PROTEIN 4"/>
    <property type="match status" value="1"/>
</dbReference>